<reference evidence="2 3" key="1">
    <citation type="submission" date="2020-03" db="EMBL/GenBank/DDBJ databases">
        <title>WGS of actinomycetes isolated from Thailand.</title>
        <authorList>
            <person name="Thawai C."/>
        </authorList>
    </citation>
    <scope>NUCLEOTIDE SEQUENCE [LARGE SCALE GENOMIC DNA]</scope>
    <source>
        <strain evidence="2 3">NBRC 13905</strain>
    </source>
</reference>
<protein>
    <recommendedName>
        <fullName evidence="4">DNA primase</fullName>
    </recommendedName>
</protein>
<name>A0ABX0YV17_STRTL</name>
<gene>
    <name evidence="2" type="ORF">HCJ95_15980</name>
</gene>
<dbReference type="Proteomes" id="UP000635996">
    <property type="component" value="Unassembled WGS sequence"/>
</dbReference>
<keyword evidence="3" id="KW-1185">Reference proteome</keyword>
<evidence type="ECO:0000313" key="2">
    <source>
        <dbReference type="EMBL" id="NJP15749.1"/>
    </source>
</evidence>
<feature type="region of interest" description="Disordered" evidence="1">
    <location>
        <begin position="94"/>
        <end position="245"/>
    </location>
</feature>
<dbReference type="RefSeq" id="WP_125498822.1">
    <property type="nucleotide sequence ID" value="NZ_BMVZ01000010.1"/>
</dbReference>
<feature type="compositionally biased region" description="Low complexity" evidence="1">
    <location>
        <begin position="194"/>
        <end position="233"/>
    </location>
</feature>
<feature type="compositionally biased region" description="Acidic residues" evidence="1">
    <location>
        <begin position="129"/>
        <end position="147"/>
    </location>
</feature>
<evidence type="ECO:0008006" key="4">
    <source>
        <dbReference type="Google" id="ProtNLM"/>
    </source>
</evidence>
<accession>A0ABX0YV17</accession>
<evidence type="ECO:0000256" key="1">
    <source>
        <dbReference type="SAM" id="MobiDB-lite"/>
    </source>
</evidence>
<feature type="compositionally biased region" description="Basic and acidic residues" evidence="1">
    <location>
        <begin position="152"/>
        <end position="168"/>
    </location>
</feature>
<comment type="caution">
    <text evidence="2">The sequence shown here is derived from an EMBL/GenBank/DDBJ whole genome shotgun (WGS) entry which is preliminary data.</text>
</comment>
<sequence length="245" mass="26139">MNRTALGLAVGAGYLLGRTRKLKLAVAVGSMIAGRKLNLSPRTVADLTRQLKDNPQVAQIGDQLRQDLGGAGKAATGALVERRVTAFADRLHERTARLREQTSGTAPGKGGEGAEDQDRDEERGTAHEDEYEDEYEDREGREAEDESTAGGKPERQEPEQSRRPERSAAPKARRAPRQAAEKTPSGRRTEKSAKQAASRAARGTSARRTPSAKATARSTDTAAKKTTAAGGAAARDRLSKGGGER</sequence>
<feature type="compositionally biased region" description="Basic and acidic residues" evidence="1">
    <location>
        <begin position="234"/>
        <end position="245"/>
    </location>
</feature>
<evidence type="ECO:0000313" key="3">
    <source>
        <dbReference type="Proteomes" id="UP000635996"/>
    </source>
</evidence>
<organism evidence="2 3">
    <name type="scientific">Streptomyces thermoviolaceus subsp. thermoviolaceus</name>
    <dbReference type="NCBI Taxonomy" id="66860"/>
    <lineage>
        <taxon>Bacteria</taxon>
        <taxon>Bacillati</taxon>
        <taxon>Actinomycetota</taxon>
        <taxon>Actinomycetes</taxon>
        <taxon>Kitasatosporales</taxon>
        <taxon>Streptomycetaceae</taxon>
        <taxon>Streptomyces</taxon>
    </lineage>
</organism>
<dbReference type="EMBL" id="JAATEL010000015">
    <property type="protein sequence ID" value="NJP15749.1"/>
    <property type="molecule type" value="Genomic_DNA"/>
</dbReference>
<proteinExistence type="predicted"/>